<dbReference type="EMBL" id="CGCX01000350">
    <property type="protein sequence ID" value="CFR73756.1"/>
    <property type="molecule type" value="Genomic_DNA"/>
</dbReference>
<evidence type="ECO:0000313" key="2">
    <source>
        <dbReference type="Proteomes" id="UP000046680"/>
    </source>
</evidence>
<sequence>MLGGQVVALAAVCCDVEQFPAVSVEIRPAGGRGRVNGVGEPTFMPDPAGAQHGVELGGLAGVGGRVGKGRYEAHAVHRFLRNPLDGPRRCHAQQVVDGGRDVADIDVVVADFTVCGNAVGPGDDCRVGNAAFMRGVALEQLVGGVEGHCPPDGVVVVGLRATEVVEELHAFSDGVDVAVEELAFVDRSVGSALAAGAVVGDHHDDGVVQLAGFLEVVQDPSDLGVGVAQKAGEHLGHPAKQLLFFIAQRVPRPHRVLQRPGLAVWPRHIQIRVYGRQFGVGWHDP</sequence>
<dbReference type="AlphaFoldDB" id="A0A654TZ91"/>
<organism evidence="1 2">
    <name type="scientific">Mycobacterium tuberculosis</name>
    <dbReference type="NCBI Taxonomy" id="1773"/>
    <lineage>
        <taxon>Bacteria</taxon>
        <taxon>Bacillati</taxon>
        <taxon>Actinomycetota</taxon>
        <taxon>Actinomycetes</taxon>
        <taxon>Mycobacteriales</taxon>
        <taxon>Mycobacteriaceae</taxon>
        <taxon>Mycobacterium</taxon>
        <taxon>Mycobacterium tuberculosis complex</taxon>
    </lineage>
</organism>
<accession>A0A654TZ91</accession>
<reference evidence="1 2" key="1">
    <citation type="submission" date="2015-03" db="EMBL/GenBank/DDBJ databases">
        <authorList>
            <consortium name="Pathogen Informatics"/>
        </authorList>
    </citation>
    <scope>NUCLEOTIDE SEQUENCE [LARGE SCALE GENOMIC DNA]</scope>
    <source>
        <strain evidence="1 2">C09601061</strain>
    </source>
</reference>
<proteinExistence type="predicted"/>
<name>A0A654TZ91_MYCTX</name>
<gene>
    <name evidence="1" type="ORF">ERS007657_01220</name>
</gene>
<protein>
    <submittedName>
        <fullName evidence="1">Uncharacterized protein</fullName>
    </submittedName>
</protein>
<dbReference type="Proteomes" id="UP000046680">
    <property type="component" value="Unassembled WGS sequence"/>
</dbReference>
<evidence type="ECO:0000313" key="1">
    <source>
        <dbReference type="EMBL" id="CFR73756.1"/>
    </source>
</evidence>